<gene>
    <name evidence="1" type="ORF">BO83DRAFT_434222</name>
</gene>
<dbReference type="GeneID" id="37057731"/>
<name>A0A317W9I8_ASPEC</name>
<dbReference type="AlphaFoldDB" id="A0A317W9I8"/>
<dbReference type="Proteomes" id="UP000246171">
    <property type="component" value="Unassembled WGS sequence"/>
</dbReference>
<dbReference type="EMBL" id="MSFU01000003">
    <property type="protein sequence ID" value="PWY82585.1"/>
    <property type="molecule type" value="Genomic_DNA"/>
</dbReference>
<dbReference type="RefSeq" id="XP_025392248.1">
    <property type="nucleotide sequence ID" value="XM_025535769.1"/>
</dbReference>
<proteinExistence type="predicted"/>
<comment type="caution">
    <text evidence="1">The sequence shown here is derived from an EMBL/GenBank/DDBJ whole genome shotgun (WGS) entry which is preliminary data.</text>
</comment>
<accession>A0A317W9I8</accession>
<organism evidence="1 2">
    <name type="scientific">Aspergillus eucalypticola (strain CBS 122712 / IBT 29274)</name>
    <dbReference type="NCBI Taxonomy" id="1448314"/>
    <lineage>
        <taxon>Eukaryota</taxon>
        <taxon>Fungi</taxon>
        <taxon>Dikarya</taxon>
        <taxon>Ascomycota</taxon>
        <taxon>Pezizomycotina</taxon>
        <taxon>Eurotiomycetes</taxon>
        <taxon>Eurotiomycetidae</taxon>
        <taxon>Eurotiales</taxon>
        <taxon>Aspergillaceae</taxon>
        <taxon>Aspergillus</taxon>
        <taxon>Aspergillus subgen. Circumdati</taxon>
    </lineage>
</organism>
<evidence type="ECO:0008006" key="3">
    <source>
        <dbReference type="Google" id="ProtNLM"/>
    </source>
</evidence>
<keyword evidence="2" id="KW-1185">Reference proteome</keyword>
<reference evidence="1" key="1">
    <citation type="submission" date="2016-12" db="EMBL/GenBank/DDBJ databases">
        <title>The genomes of Aspergillus section Nigri reveals drivers in fungal speciation.</title>
        <authorList>
            <consortium name="DOE Joint Genome Institute"/>
            <person name="Vesth T.C."/>
            <person name="Nybo J."/>
            <person name="Theobald S."/>
            <person name="Brandl J."/>
            <person name="Frisvad J.C."/>
            <person name="Nielsen K.F."/>
            <person name="Lyhne E.K."/>
            <person name="Kogle M.E."/>
            <person name="Kuo A."/>
            <person name="Riley R."/>
            <person name="Clum A."/>
            <person name="Nolan M."/>
            <person name="Lipzen A."/>
            <person name="Salamov A."/>
            <person name="Henrissat B."/>
            <person name="Wiebenga A."/>
            <person name="De vries R.P."/>
            <person name="Grigoriev I.V."/>
            <person name="Mortensen U.H."/>
            <person name="Andersen M.R."/>
            <person name="Baker S.E."/>
        </authorList>
    </citation>
    <scope>NUCLEOTIDE SEQUENCE</scope>
    <source>
        <strain evidence="1">CBS 122712</strain>
    </source>
</reference>
<sequence length="154" mass="16719">MARKQDTAVITAAAERHILSYCADLTSPVYQTSTQRAAKLATYYLPSISILTDGTMTRLSDPSQYAELIAGPLDKVGSLPRVGGHRIDAISENSAIIWLFLEVNGMEISNVYFFRNMGNGVEGFEGGFLTMIQDSRVVKEAVGAEKAEILTILG</sequence>
<dbReference type="OrthoDB" id="3014656at2759"/>
<protein>
    <recommendedName>
        <fullName evidence="3">SnoaL-like domain-containing protein</fullName>
    </recommendedName>
</protein>
<evidence type="ECO:0000313" key="2">
    <source>
        <dbReference type="Proteomes" id="UP000246171"/>
    </source>
</evidence>
<dbReference type="VEuPathDB" id="FungiDB:BO83DRAFT_434222"/>
<evidence type="ECO:0000313" key="1">
    <source>
        <dbReference type="EMBL" id="PWY82585.1"/>
    </source>
</evidence>